<evidence type="ECO:0000313" key="3">
    <source>
        <dbReference type="Proteomes" id="UP000006643"/>
    </source>
</evidence>
<feature type="region of interest" description="Disordered" evidence="1">
    <location>
        <begin position="1"/>
        <end position="21"/>
    </location>
</feature>
<dbReference type="Proteomes" id="UP000006643">
    <property type="component" value="Unassembled WGS sequence"/>
</dbReference>
<dbReference type="EMBL" id="DS028420">
    <property type="protein sequence ID" value="EEY61738.1"/>
    <property type="molecule type" value="Genomic_DNA"/>
</dbReference>
<protein>
    <submittedName>
        <fullName evidence="2">Uncharacterized protein</fullName>
    </submittedName>
</protein>
<dbReference type="eggNOG" id="KOG1426">
    <property type="taxonomic scope" value="Eukaryota"/>
</dbReference>
<gene>
    <name evidence="2" type="ORF">PITG_21115</name>
</gene>
<dbReference type="GeneID" id="9463349"/>
<organism evidence="2 3">
    <name type="scientific">Phytophthora infestans (strain T30-4)</name>
    <name type="common">Potato late blight agent</name>
    <dbReference type="NCBI Taxonomy" id="403677"/>
    <lineage>
        <taxon>Eukaryota</taxon>
        <taxon>Sar</taxon>
        <taxon>Stramenopiles</taxon>
        <taxon>Oomycota</taxon>
        <taxon>Peronosporomycetes</taxon>
        <taxon>Peronosporales</taxon>
        <taxon>Peronosporaceae</taxon>
        <taxon>Phytophthora</taxon>
    </lineage>
</organism>
<sequence>MGQQVSHPAAVTQPPGERAKLRPLQAPYVPLCDVLKAGDVEDAKDAMDKILEFGDALRYLPRESEVSGRLLTRSPEQQMKELINTVDSVDELFQHISQLAGLPMHDGRDLARPDAKRDAGETMPGVFDARVASYVKNLQSCRRRHCQYRRKPV</sequence>
<evidence type="ECO:0000313" key="2">
    <source>
        <dbReference type="EMBL" id="EEY61738.1"/>
    </source>
</evidence>
<accession>D0P3T1</accession>
<proteinExistence type="predicted"/>
<dbReference type="STRING" id="403677.D0P3T1"/>
<dbReference type="HOGENOM" id="CLU_1716812_0_0_1"/>
<evidence type="ECO:0000256" key="1">
    <source>
        <dbReference type="SAM" id="MobiDB-lite"/>
    </source>
</evidence>
<dbReference type="VEuPathDB" id="FungiDB:PITG_21115"/>
<keyword evidence="3" id="KW-1185">Reference proteome</keyword>
<name>D0P3T1_PHYIT</name>
<dbReference type="OrthoDB" id="153591at2759"/>
<dbReference type="RefSeq" id="XP_002895043.1">
    <property type="nucleotide sequence ID" value="XM_002894997.1"/>
</dbReference>
<dbReference type="AlphaFoldDB" id="D0P3T1"/>
<reference evidence="3" key="1">
    <citation type="journal article" date="2009" name="Nature">
        <title>Genome sequence and analysis of the Irish potato famine pathogen Phytophthora infestans.</title>
        <authorList>
            <consortium name="The Broad Institute Genome Sequencing Platform"/>
            <person name="Haas B.J."/>
            <person name="Kamoun S."/>
            <person name="Zody M.C."/>
            <person name="Jiang R.H."/>
            <person name="Handsaker R.E."/>
            <person name="Cano L.M."/>
            <person name="Grabherr M."/>
            <person name="Kodira C.D."/>
            <person name="Raffaele S."/>
            <person name="Torto-Alalibo T."/>
            <person name="Bozkurt T.O."/>
            <person name="Ah-Fong A.M."/>
            <person name="Alvarado L."/>
            <person name="Anderson V.L."/>
            <person name="Armstrong M.R."/>
            <person name="Avrova A."/>
            <person name="Baxter L."/>
            <person name="Beynon J."/>
            <person name="Boevink P.C."/>
            <person name="Bollmann S.R."/>
            <person name="Bos J.I."/>
            <person name="Bulone V."/>
            <person name="Cai G."/>
            <person name="Cakir C."/>
            <person name="Carrington J.C."/>
            <person name="Chawner M."/>
            <person name="Conti L."/>
            <person name="Costanzo S."/>
            <person name="Ewan R."/>
            <person name="Fahlgren N."/>
            <person name="Fischbach M.A."/>
            <person name="Fugelstad J."/>
            <person name="Gilroy E.M."/>
            <person name="Gnerre S."/>
            <person name="Green P.J."/>
            <person name="Grenville-Briggs L.J."/>
            <person name="Griffith J."/>
            <person name="Grunwald N.J."/>
            <person name="Horn K."/>
            <person name="Horner N.R."/>
            <person name="Hu C.H."/>
            <person name="Huitema E."/>
            <person name="Jeong D.H."/>
            <person name="Jones A.M."/>
            <person name="Jones J.D."/>
            <person name="Jones R.W."/>
            <person name="Karlsson E.K."/>
            <person name="Kunjeti S.G."/>
            <person name="Lamour K."/>
            <person name="Liu Z."/>
            <person name="Ma L."/>
            <person name="Maclean D."/>
            <person name="Chibucos M.C."/>
            <person name="McDonald H."/>
            <person name="McWalters J."/>
            <person name="Meijer H.J."/>
            <person name="Morgan W."/>
            <person name="Morris P.F."/>
            <person name="Munro C.A."/>
            <person name="O'Neill K."/>
            <person name="Ospina-Giraldo M."/>
            <person name="Pinzon A."/>
            <person name="Pritchard L."/>
            <person name="Ramsahoye B."/>
            <person name="Ren Q."/>
            <person name="Restrepo S."/>
            <person name="Roy S."/>
            <person name="Sadanandom A."/>
            <person name="Savidor A."/>
            <person name="Schornack S."/>
            <person name="Schwartz D.C."/>
            <person name="Schumann U.D."/>
            <person name="Schwessinger B."/>
            <person name="Seyer L."/>
            <person name="Sharpe T."/>
            <person name="Silvar C."/>
            <person name="Song J."/>
            <person name="Studholme D.J."/>
            <person name="Sykes S."/>
            <person name="Thines M."/>
            <person name="van de Vondervoort P.J."/>
            <person name="Phuntumart V."/>
            <person name="Wawra S."/>
            <person name="Weide R."/>
            <person name="Win J."/>
            <person name="Young C."/>
            <person name="Zhou S."/>
            <person name="Fry W."/>
            <person name="Meyers B.C."/>
            <person name="van West P."/>
            <person name="Ristaino J."/>
            <person name="Govers F."/>
            <person name="Birch P.R."/>
            <person name="Whisson S.C."/>
            <person name="Judelson H.S."/>
            <person name="Nusbaum C."/>
        </authorList>
    </citation>
    <scope>NUCLEOTIDE SEQUENCE [LARGE SCALE GENOMIC DNA]</scope>
    <source>
        <strain evidence="3">T30-4</strain>
    </source>
</reference>
<dbReference type="KEGG" id="pif:PITG_21115"/>
<dbReference type="InParanoid" id="D0P3T1"/>